<dbReference type="InterPro" id="IPR029044">
    <property type="entry name" value="Nucleotide-diphossugar_trans"/>
</dbReference>
<sequence length="313" mass="34734">MTEFVVAVCTAQRPEMLRRCLESLVHLTAPSDARIRIVVIENALTPDSAEIVSAIQQQTPIEIHYRLEQRLGIPFARNAALDLANALGADWIALIDDDEYAEPDWLIKLYEACVTFEADVANGPVEQICVGEPPDWWTPRVRPCRPTGKILRGAPTNNILMRAHLVRKDGLALRFDERLLGGSEDVEFFRRATRNGAKIIWVAEARLREELPASRLSVKKRISRTYMVATSQAQVLRIQQGAVRGFLTLLPKISRGLVLGSLVLLCGAIVWIILPTAGKALFYGGALRIVKAAGQILGGFGFYSAYYRSIDGR</sequence>
<dbReference type="EMBL" id="FPCH01000005">
    <property type="protein sequence ID" value="SFV39084.1"/>
    <property type="molecule type" value="Genomic_DNA"/>
</dbReference>
<keyword evidence="1" id="KW-0472">Membrane</keyword>
<accession>A0A1I7NWV8</accession>
<keyword evidence="4" id="KW-1185">Reference proteome</keyword>
<dbReference type="InterPro" id="IPR050834">
    <property type="entry name" value="Glycosyltransf_2"/>
</dbReference>
<dbReference type="OrthoDB" id="6116224at2"/>
<reference evidence="4" key="1">
    <citation type="submission" date="2016-10" db="EMBL/GenBank/DDBJ databases">
        <authorList>
            <person name="Varghese N."/>
            <person name="Submissions S."/>
        </authorList>
    </citation>
    <scope>NUCLEOTIDE SEQUENCE [LARGE SCALE GENOMIC DNA]</scope>
    <source>
        <strain evidence="4">DSM 1565</strain>
    </source>
</reference>
<name>A0A1I7NWV8_9HYPH</name>
<evidence type="ECO:0000259" key="2">
    <source>
        <dbReference type="Pfam" id="PF00535"/>
    </source>
</evidence>
<dbReference type="PANTHER" id="PTHR43685:SF2">
    <property type="entry name" value="GLYCOSYLTRANSFERASE 2-LIKE DOMAIN-CONTAINING PROTEIN"/>
    <property type="match status" value="1"/>
</dbReference>
<dbReference type="Gene3D" id="3.90.550.10">
    <property type="entry name" value="Spore Coat Polysaccharide Biosynthesis Protein SpsA, Chain A"/>
    <property type="match status" value="1"/>
</dbReference>
<proteinExistence type="predicted"/>
<dbReference type="STRING" id="51670.SAMN04488557_4109"/>
<keyword evidence="3" id="KW-0808">Transferase</keyword>
<feature type="transmembrane region" description="Helical" evidence="1">
    <location>
        <begin position="256"/>
        <end position="274"/>
    </location>
</feature>
<keyword evidence="1" id="KW-0812">Transmembrane</keyword>
<evidence type="ECO:0000313" key="4">
    <source>
        <dbReference type="Proteomes" id="UP000199423"/>
    </source>
</evidence>
<evidence type="ECO:0000313" key="3">
    <source>
        <dbReference type="EMBL" id="SFV39084.1"/>
    </source>
</evidence>
<dbReference type="GO" id="GO:0016740">
    <property type="term" value="F:transferase activity"/>
    <property type="evidence" value="ECO:0007669"/>
    <property type="project" value="UniProtKB-KW"/>
</dbReference>
<evidence type="ECO:0000256" key="1">
    <source>
        <dbReference type="SAM" id="Phobius"/>
    </source>
</evidence>
<dbReference type="AlphaFoldDB" id="A0A1I7NWV8"/>
<protein>
    <submittedName>
        <fullName evidence="3">Glycosyltransferase, GT2 family</fullName>
    </submittedName>
</protein>
<dbReference type="Pfam" id="PF00535">
    <property type="entry name" value="Glycos_transf_2"/>
    <property type="match status" value="1"/>
</dbReference>
<dbReference type="InterPro" id="IPR001173">
    <property type="entry name" value="Glyco_trans_2-like"/>
</dbReference>
<dbReference type="CDD" id="cd00761">
    <property type="entry name" value="Glyco_tranf_GTA_type"/>
    <property type="match status" value="1"/>
</dbReference>
<dbReference type="PANTHER" id="PTHR43685">
    <property type="entry name" value="GLYCOSYLTRANSFERASE"/>
    <property type="match status" value="1"/>
</dbReference>
<organism evidence="3 4">
    <name type="scientific">Hyphomicrobium facile</name>
    <dbReference type="NCBI Taxonomy" id="51670"/>
    <lineage>
        <taxon>Bacteria</taxon>
        <taxon>Pseudomonadati</taxon>
        <taxon>Pseudomonadota</taxon>
        <taxon>Alphaproteobacteria</taxon>
        <taxon>Hyphomicrobiales</taxon>
        <taxon>Hyphomicrobiaceae</taxon>
        <taxon>Hyphomicrobium</taxon>
    </lineage>
</organism>
<dbReference type="SUPFAM" id="SSF53448">
    <property type="entry name" value="Nucleotide-diphospho-sugar transferases"/>
    <property type="match status" value="1"/>
</dbReference>
<gene>
    <name evidence="3" type="ORF">SAMN04488557_4109</name>
</gene>
<feature type="domain" description="Glycosyltransferase 2-like" evidence="2">
    <location>
        <begin position="6"/>
        <end position="153"/>
    </location>
</feature>
<dbReference type="Proteomes" id="UP000199423">
    <property type="component" value="Unassembled WGS sequence"/>
</dbReference>
<dbReference type="RefSeq" id="WP_092869613.1">
    <property type="nucleotide sequence ID" value="NZ_FPCH01000005.1"/>
</dbReference>
<feature type="transmembrane region" description="Helical" evidence="1">
    <location>
        <begin position="280"/>
        <end position="303"/>
    </location>
</feature>
<keyword evidence="1" id="KW-1133">Transmembrane helix</keyword>